<evidence type="ECO:0000313" key="17">
    <source>
        <dbReference type="EMBL" id="QCK87468.1"/>
    </source>
</evidence>
<evidence type="ECO:0000256" key="12">
    <source>
        <dbReference type="ARBA" id="ARBA00034000"/>
    </source>
</evidence>
<feature type="domain" description="Peptidase S11 D-Ala-D-Ala carboxypeptidase A C-terminal" evidence="16">
    <location>
        <begin position="291"/>
        <end position="381"/>
    </location>
</feature>
<dbReference type="InterPro" id="IPR001967">
    <property type="entry name" value="Peptidase_S11_N"/>
</dbReference>
<dbReference type="PANTHER" id="PTHR21581:SF6">
    <property type="entry name" value="TRAFFICKING PROTEIN PARTICLE COMPLEX SUBUNIT 12"/>
    <property type="match status" value="1"/>
</dbReference>
<dbReference type="AlphaFoldDB" id="A0A4D7QJ01"/>
<dbReference type="Gene3D" id="2.60.410.10">
    <property type="entry name" value="D-Ala-D-Ala carboxypeptidase, C-terminal domain"/>
    <property type="match status" value="1"/>
</dbReference>
<feature type="binding site" evidence="14">
    <location>
        <position position="241"/>
    </location>
    <ligand>
        <name>substrate</name>
    </ligand>
</feature>
<dbReference type="KEGG" id="paqt:E8L99_17735"/>
<evidence type="ECO:0000256" key="11">
    <source>
        <dbReference type="ARBA" id="ARBA00023316"/>
    </source>
</evidence>
<evidence type="ECO:0000256" key="6">
    <source>
        <dbReference type="ARBA" id="ARBA00022670"/>
    </source>
</evidence>
<dbReference type="PANTHER" id="PTHR21581">
    <property type="entry name" value="D-ALANYL-D-ALANINE CARBOXYPEPTIDASE"/>
    <property type="match status" value="1"/>
</dbReference>
<dbReference type="Pfam" id="PF00768">
    <property type="entry name" value="Peptidase_S11"/>
    <property type="match status" value="1"/>
</dbReference>
<feature type="active site" description="Proton acceptor" evidence="13">
    <location>
        <position position="77"/>
    </location>
</feature>
<evidence type="ECO:0000256" key="4">
    <source>
        <dbReference type="ARBA" id="ARBA00012448"/>
    </source>
</evidence>
<dbReference type="GO" id="GO:0006508">
    <property type="term" value="P:proteolysis"/>
    <property type="evidence" value="ECO:0007669"/>
    <property type="project" value="UniProtKB-KW"/>
</dbReference>
<dbReference type="Pfam" id="PF07943">
    <property type="entry name" value="PBP5_C"/>
    <property type="match status" value="1"/>
</dbReference>
<evidence type="ECO:0000256" key="14">
    <source>
        <dbReference type="PIRSR" id="PIRSR618044-2"/>
    </source>
</evidence>
<evidence type="ECO:0000256" key="3">
    <source>
        <dbReference type="ARBA" id="ARBA00007164"/>
    </source>
</evidence>
<sequence length="407" mass="44360">MGRPMDRSRQVGTGWLRTGGLAAALTFAGLFVPLSHARAQEAFQTSVRNAILVDVGTESVLFEKAADELQAPASLAKLMTLAVVFEEMRQGRLAADQEVVISQDAWRRGGAPSRTSSMYVAVNSRVKVQDLIRGAIIQSGNDASIALAEAISGTEANFVPLLTRRARDLGLTRSVFRNATGLPDPEQRSTARELAKIADHIIRTYPEQYRIYGEREFTWNNIRQQNRNPLLGTYTGADGLKTGYIEEAGFNLAGSAVQNGQRLIVIVMGARSLQERSNEARKLLDWGFRSFELRELFSEGEVLESVNVFGGAASKVPVTANRLVRLLLPRGQSDRVSAQIVYRGPIRAPIAAGTEVGKLRVLRGSQLALEIPVYAAESVEVGTLTQRAMQGALELASGWLRTGLSRP</sequence>
<keyword evidence="7" id="KW-0732">Signal</keyword>
<reference evidence="17 18" key="1">
    <citation type="submission" date="2019-04" db="EMBL/GenBank/DDBJ databases">
        <title>Phreatobacter aquaticus sp. nov.</title>
        <authorList>
            <person name="Choi A."/>
            <person name="Baek K."/>
        </authorList>
    </citation>
    <scope>NUCLEOTIDE SEQUENCE [LARGE SCALE GENOMIC DNA]</scope>
    <source>
        <strain evidence="17 18">NMCR1094</strain>
    </source>
</reference>
<keyword evidence="10" id="KW-0573">Peptidoglycan synthesis</keyword>
<dbReference type="InterPro" id="IPR018044">
    <property type="entry name" value="Peptidase_S11"/>
</dbReference>
<evidence type="ECO:0000256" key="9">
    <source>
        <dbReference type="ARBA" id="ARBA00022960"/>
    </source>
</evidence>
<dbReference type="InterPro" id="IPR012338">
    <property type="entry name" value="Beta-lactam/transpept-like"/>
</dbReference>
<evidence type="ECO:0000256" key="1">
    <source>
        <dbReference type="ARBA" id="ARBA00003217"/>
    </source>
</evidence>
<dbReference type="InterPro" id="IPR037167">
    <property type="entry name" value="Peptidase_S11_C_sf"/>
</dbReference>
<gene>
    <name evidence="17" type="ORF">E8L99_17735</name>
</gene>
<dbReference type="InterPro" id="IPR015956">
    <property type="entry name" value="Peniciliin-bd_prot_C_sf"/>
</dbReference>
<keyword evidence="11" id="KW-0961">Cell wall biogenesis/degradation</keyword>
<keyword evidence="9" id="KW-0133">Cell shape</keyword>
<dbReference type="Proteomes" id="UP000298588">
    <property type="component" value="Chromosome"/>
</dbReference>
<evidence type="ECO:0000256" key="8">
    <source>
        <dbReference type="ARBA" id="ARBA00022801"/>
    </source>
</evidence>
<dbReference type="SUPFAM" id="SSF69189">
    <property type="entry name" value="Penicillin-binding protein associated domain"/>
    <property type="match status" value="1"/>
</dbReference>
<dbReference type="EMBL" id="CP039865">
    <property type="protein sequence ID" value="QCK87468.1"/>
    <property type="molecule type" value="Genomic_DNA"/>
</dbReference>
<evidence type="ECO:0000256" key="2">
    <source>
        <dbReference type="ARBA" id="ARBA00004752"/>
    </source>
</evidence>
<evidence type="ECO:0000256" key="5">
    <source>
        <dbReference type="ARBA" id="ARBA00022645"/>
    </source>
</evidence>
<dbReference type="Gene3D" id="3.40.710.10">
    <property type="entry name" value="DD-peptidase/beta-lactamase superfamily"/>
    <property type="match status" value="1"/>
</dbReference>
<comment type="catalytic activity">
    <reaction evidence="12">
        <text>Preferential cleavage: (Ac)2-L-Lys-D-Ala-|-D-Ala. Also transpeptidation of peptidyl-alanyl moieties that are N-acyl substituents of D-alanine.</text>
        <dbReference type="EC" id="3.4.16.4"/>
    </reaction>
</comment>
<evidence type="ECO:0000256" key="13">
    <source>
        <dbReference type="PIRSR" id="PIRSR618044-1"/>
    </source>
</evidence>
<comment type="pathway">
    <text evidence="2">Cell wall biogenesis; peptidoglycan biosynthesis.</text>
</comment>
<evidence type="ECO:0000256" key="10">
    <source>
        <dbReference type="ARBA" id="ARBA00022984"/>
    </source>
</evidence>
<evidence type="ECO:0000256" key="15">
    <source>
        <dbReference type="RuleBase" id="RU004016"/>
    </source>
</evidence>
<dbReference type="GO" id="GO:0009252">
    <property type="term" value="P:peptidoglycan biosynthetic process"/>
    <property type="evidence" value="ECO:0007669"/>
    <property type="project" value="UniProtKB-UniPathway"/>
</dbReference>
<evidence type="ECO:0000313" key="18">
    <source>
        <dbReference type="Proteomes" id="UP000298588"/>
    </source>
</evidence>
<evidence type="ECO:0000256" key="7">
    <source>
        <dbReference type="ARBA" id="ARBA00022729"/>
    </source>
</evidence>
<dbReference type="EC" id="3.4.16.4" evidence="4"/>
<accession>A0A4D7QJ01</accession>
<organism evidence="17 18">
    <name type="scientific">Phreatobacter aquaticus</name>
    <dbReference type="NCBI Taxonomy" id="2570229"/>
    <lineage>
        <taxon>Bacteria</taxon>
        <taxon>Pseudomonadati</taxon>
        <taxon>Pseudomonadota</taxon>
        <taxon>Alphaproteobacteria</taxon>
        <taxon>Hyphomicrobiales</taxon>
        <taxon>Phreatobacteraceae</taxon>
        <taxon>Phreatobacter</taxon>
    </lineage>
</organism>
<dbReference type="GO" id="GO:0009002">
    <property type="term" value="F:serine-type D-Ala-D-Ala carboxypeptidase activity"/>
    <property type="evidence" value="ECO:0007669"/>
    <property type="project" value="UniProtKB-EC"/>
</dbReference>
<feature type="active site" description="Acyl-ester intermediate" evidence="13">
    <location>
        <position position="74"/>
    </location>
</feature>
<dbReference type="SMART" id="SM00936">
    <property type="entry name" value="PBP5_C"/>
    <property type="match status" value="1"/>
</dbReference>
<name>A0A4D7QJ01_9HYPH</name>
<keyword evidence="8" id="KW-0378">Hydrolase</keyword>
<dbReference type="OrthoDB" id="5291989at2"/>
<keyword evidence="6" id="KW-0645">Protease</keyword>
<protein>
    <recommendedName>
        <fullName evidence="4">serine-type D-Ala-D-Ala carboxypeptidase</fullName>
        <ecNumber evidence="4">3.4.16.4</ecNumber>
    </recommendedName>
</protein>
<evidence type="ECO:0000259" key="16">
    <source>
        <dbReference type="SMART" id="SM00936"/>
    </source>
</evidence>
<comment type="function">
    <text evidence="1">Removes C-terminal D-alanyl residues from sugar-peptide cell wall precursors.</text>
</comment>
<feature type="active site" evidence="13">
    <location>
        <position position="139"/>
    </location>
</feature>
<dbReference type="UniPathway" id="UPA00219"/>
<proteinExistence type="inferred from homology"/>
<dbReference type="GO" id="GO:0071555">
    <property type="term" value="P:cell wall organization"/>
    <property type="evidence" value="ECO:0007669"/>
    <property type="project" value="UniProtKB-KW"/>
</dbReference>
<keyword evidence="5 17" id="KW-0121">Carboxypeptidase</keyword>
<dbReference type="PRINTS" id="PR00725">
    <property type="entry name" value="DADACBPTASE1"/>
</dbReference>
<dbReference type="SUPFAM" id="SSF56601">
    <property type="entry name" value="beta-lactamase/transpeptidase-like"/>
    <property type="match status" value="1"/>
</dbReference>
<dbReference type="GO" id="GO:0008360">
    <property type="term" value="P:regulation of cell shape"/>
    <property type="evidence" value="ECO:0007669"/>
    <property type="project" value="UniProtKB-KW"/>
</dbReference>
<keyword evidence="18" id="KW-1185">Reference proteome</keyword>
<comment type="similarity">
    <text evidence="3 15">Belongs to the peptidase S11 family.</text>
</comment>
<dbReference type="InterPro" id="IPR012907">
    <property type="entry name" value="Peptidase_S11_C"/>
</dbReference>